<sequence>MEIINILNKKIEKLVHEYELIKKENELLKRDLDDLKNKNDALERNNQDMLLKIDSTLTFVEAKSGGK</sequence>
<reference evidence="2 3" key="1">
    <citation type="submission" date="2017-09" db="EMBL/GenBank/DDBJ databases">
        <title>Genomics of the genus Arcobacter.</title>
        <authorList>
            <person name="Perez-Cataluna A."/>
            <person name="Figueras M.J."/>
            <person name="Salas-Masso N."/>
        </authorList>
    </citation>
    <scope>NUCLEOTIDE SEQUENCE [LARGE SCALE GENOMIC DNA]</scope>
    <source>
        <strain evidence="2 3">F156-34</strain>
    </source>
</reference>
<dbReference type="EMBL" id="NXIE01000001">
    <property type="protein sequence ID" value="RXK13931.1"/>
    <property type="molecule type" value="Genomic_DNA"/>
</dbReference>
<gene>
    <name evidence="2" type="ORF">CP965_00345</name>
</gene>
<evidence type="ECO:0000313" key="2">
    <source>
        <dbReference type="EMBL" id="RXK13931.1"/>
    </source>
</evidence>
<evidence type="ECO:0000256" key="1">
    <source>
        <dbReference type="SAM" id="Coils"/>
    </source>
</evidence>
<protein>
    <recommendedName>
        <fullName evidence="4">Cell division protein ZapB</fullName>
    </recommendedName>
</protein>
<organism evidence="2 3">
    <name type="scientific">Halarcobacter mediterraneus</name>
    <dbReference type="NCBI Taxonomy" id="2023153"/>
    <lineage>
        <taxon>Bacteria</taxon>
        <taxon>Pseudomonadati</taxon>
        <taxon>Campylobacterota</taxon>
        <taxon>Epsilonproteobacteria</taxon>
        <taxon>Campylobacterales</taxon>
        <taxon>Arcobacteraceae</taxon>
        <taxon>Halarcobacter</taxon>
    </lineage>
</organism>
<proteinExistence type="predicted"/>
<comment type="caution">
    <text evidence="2">The sequence shown here is derived from an EMBL/GenBank/DDBJ whole genome shotgun (WGS) entry which is preliminary data.</text>
</comment>
<dbReference type="Proteomes" id="UP000289718">
    <property type="component" value="Unassembled WGS sequence"/>
</dbReference>
<accession>A0A4Q1B0U9</accession>
<dbReference type="RefSeq" id="WP_129060041.1">
    <property type="nucleotide sequence ID" value="NZ_NXIE01000001.1"/>
</dbReference>
<evidence type="ECO:0000313" key="3">
    <source>
        <dbReference type="Proteomes" id="UP000289718"/>
    </source>
</evidence>
<feature type="coiled-coil region" evidence="1">
    <location>
        <begin position="4"/>
        <end position="52"/>
    </location>
</feature>
<keyword evidence="3" id="KW-1185">Reference proteome</keyword>
<keyword evidence="1" id="KW-0175">Coiled coil</keyword>
<evidence type="ECO:0008006" key="4">
    <source>
        <dbReference type="Google" id="ProtNLM"/>
    </source>
</evidence>
<dbReference type="AlphaFoldDB" id="A0A4Q1B0U9"/>
<name>A0A4Q1B0U9_9BACT</name>